<dbReference type="SUPFAM" id="SSF49842">
    <property type="entry name" value="TNF-like"/>
    <property type="match status" value="1"/>
</dbReference>
<sequence length="345" mass="38401">MKISLVTIVLTVACVVSGQIGWNYYQVPSFPYSVELADGFRKEDNSCFRELKATSQRLREATVDIGIIKGKLNALEKKSLRLAVQMVGNQVWSTAKFDETSQQSKEMSYRLEDTKAMVLNLIVYVKEMLANKMEDSNGIDIGRMPSSCTDLALVGHTKSGLYCVMGSKSIETVYCDFTKQMNDSDFQKFLGYVDVKSTPTFFHVQKNASFSFVGVPIPFEIVNANSGRAMNVATGIFTAPRSGTYYFSFAGLAQFQSSSNSADLEIRLFLNDVRIASSYTTKASSWSSTSNDKFNQITLQSTLNLKEGDDVWLEIYSHGIGVSLHDAADWHHTHFTGLLVEEDLV</sequence>
<keyword evidence="2" id="KW-0964">Secreted</keyword>
<accession>A0A162CKB0</accession>
<evidence type="ECO:0000259" key="5">
    <source>
        <dbReference type="PROSITE" id="PS50871"/>
    </source>
</evidence>
<organism evidence="6 7">
    <name type="scientific">Daphnia magna</name>
    <dbReference type="NCBI Taxonomy" id="35525"/>
    <lineage>
        <taxon>Eukaryota</taxon>
        <taxon>Metazoa</taxon>
        <taxon>Ecdysozoa</taxon>
        <taxon>Arthropoda</taxon>
        <taxon>Crustacea</taxon>
        <taxon>Branchiopoda</taxon>
        <taxon>Diplostraca</taxon>
        <taxon>Cladocera</taxon>
        <taxon>Anomopoda</taxon>
        <taxon>Daphniidae</taxon>
        <taxon>Daphnia</taxon>
    </lineage>
</organism>
<name>A0A162CKB0_9CRUS</name>
<comment type="subcellular location">
    <subcellularLocation>
        <location evidence="1">Secreted</location>
    </subcellularLocation>
</comment>
<feature type="chain" id="PRO_5007832693" evidence="4">
    <location>
        <begin position="19"/>
        <end position="345"/>
    </location>
</feature>
<dbReference type="GO" id="GO:0005615">
    <property type="term" value="C:extracellular space"/>
    <property type="evidence" value="ECO:0007669"/>
    <property type="project" value="TreeGrafter"/>
</dbReference>
<dbReference type="Pfam" id="PF00386">
    <property type="entry name" value="C1q"/>
    <property type="match status" value="1"/>
</dbReference>
<dbReference type="STRING" id="35525.A0A162CKB0"/>
<evidence type="ECO:0000256" key="3">
    <source>
        <dbReference type="ARBA" id="ARBA00022729"/>
    </source>
</evidence>
<feature type="signal peptide" evidence="4">
    <location>
        <begin position="1"/>
        <end position="18"/>
    </location>
</feature>
<gene>
    <name evidence="6" type="ORF">APZ42_017461</name>
</gene>
<keyword evidence="7" id="KW-1185">Reference proteome</keyword>
<reference evidence="6 7" key="1">
    <citation type="submission" date="2016-03" db="EMBL/GenBank/DDBJ databases">
        <title>EvidentialGene: Evidence-directed Construction of Genes on Genomes.</title>
        <authorList>
            <person name="Gilbert D.G."/>
            <person name="Choi J.-H."/>
            <person name="Mockaitis K."/>
            <person name="Colbourne J."/>
            <person name="Pfrender M."/>
        </authorList>
    </citation>
    <scope>NUCLEOTIDE SEQUENCE [LARGE SCALE GENOMIC DNA]</scope>
    <source>
        <strain evidence="6 7">Xinb3</strain>
        <tissue evidence="6">Complete organism</tissue>
    </source>
</reference>
<feature type="domain" description="C1q" evidence="5">
    <location>
        <begin position="195"/>
        <end position="345"/>
    </location>
</feature>
<dbReference type="AlphaFoldDB" id="A0A162CKB0"/>
<dbReference type="EMBL" id="LRGB01000687">
    <property type="protein sequence ID" value="KZS16842.1"/>
    <property type="molecule type" value="Genomic_DNA"/>
</dbReference>
<evidence type="ECO:0000313" key="6">
    <source>
        <dbReference type="EMBL" id="KZS16842.1"/>
    </source>
</evidence>
<dbReference type="InterPro" id="IPR050822">
    <property type="entry name" value="Cerebellin_Synaptic_Org"/>
</dbReference>
<keyword evidence="3 4" id="KW-0732">Signal</keyword>
<evidence type="ECO:0000256" key="2">
    <source>
        <dbReference type="ARBA" id="ARBA00022525"/>
    </source>
</evidence>
<evidence type="ECO:0000313" key="7">
    <source>
        <dbReference type="Proteomes" id="UP000076858"/>
    </source>
</evidence>
<dbReference type="OrthoDB" id="6154955at2759"/>
<comment type="caution">
    <text evidence="6">The sequence shown here is derived from an EMBL/GenBank/DDBJ whole genome shotgun (WGS) entry which is preliminary data.</text>
</comment>
<protein>
    <submittedName>
        <fullName evidence="6">Putative C1q and tumor necrosis factor-related protein 3</fullName>
    </submittedName>
</protein>
<dbReference type="SMART" id="SM00110">
    <property type="entry name" value="C1Q"/>
    <property type="match status" value="1"/>
</dbReference>
<dbReference type="PANTHER" id="PTHR22923:SF62">
    <property type="entry name" value="CVP18"/>
    <property type="match status" value="1"/>
</dbReference>
<dbReference type="InterPro" id="IPR008983">
    <property type="entry name" value="Tumour_necrosis_fac-like_dom"/>
</dbReference>
<dbReference type="Gene3D" id="2.60.120.40">
    <property type="match status" value="1"/>
</dbReference>
<evidence type="ECO:0000256" key="4">
    <source>
        <dbReference type="SAM" id="SignalP"/>
    </source>
</evidence>
<dbReference type="PROSITE" id="PS50871">
    <property type="entry name" value="C1Q"/>
    <property type="match status" value="1"/>
</dbReference>
<proteinExistence type="predicted"/>
<evidence type="ECO:0000256" key="1">
    <source>
        <dbReference type="ARBA" id="ARBA00004613"/>
    </source>
</evidence>
<dbReference type="Proteomes" id="UP000076858">
    <property type="component" value="Unassembled WGS sequence"/>
</dbReference>
<dbReference type="InterPro" id="IPR001073">
    <property type="entry name" value="C1q_dom"/>
</dbReference>
<dbReference type="PANTHER" id="PTHR22923">
    <property type="entry name" value="CEREBELLIN-RELATED"/>
    <property type="match status" value="1"/>
</dbReference>